<keyword evidence="3" id="KW-1185">Reference proteome</keyword>
<reference evidence="2 3" key="1">
    <citation type="submission" date="2015-02" db="EMBL/GenBank/DDBJ databases">
        <authorList>
            <person name="Chooi Y.-H."/>
        </authorList>
    </citation>
    <scope>NUCLEOTIDE SEQUENCE [LARGE SCALE GENOMIC DNA]</scope>
    <source>
        <strain evidence="2">E3</strain>
    </source>
</reference>
<dbReference type="EMBL" id="CDSF01000083">
    <property type="protein sequence ID" value="CEO98276.1"/>
    <property type="molecule type" value="Genomic_DNA"/>
</dbReference>
<accession>A0A0G4IT55</accession>
<protein>
    <submittedName>
        <fullName evidence="2">Uncharacterized protein</fullName>
    </submittedName>
</protein>
<gene>
    <name evidence="2" type="ORF">PBRA_006390</name>
</gene>
<dbReference type="Gene3D" id="3.30.470.30">
    <property type="entry name" value="DNA ligase/mRNA capping enzyme"/>
    <property type="match status" value="1"/>
</dbReference>
<proteinExistence type="predicted"/>
<dbReference type="AlphaFoldDB" id="A0A0G4IT55"/>
<evidence type="ECO:0000313" key="3">
    <source>
        <dbReference type="Proteomes" id="UP000039324"/>
    </source>
</evidence>
<evidence type="ECO:0000313" key="2">
    <source>
        <dbReference type="EMBL" id="CEO98276.1"/>
    </source>
</evidence>
<name>A0A0G4IT55_PLABS</name>
<evidence type="ECO:0000256" key="1">
    <source>
        <dbReference type="SAM" id="MobiDB-lite"/>
    </source>
</evidence>
<organism evidence="2 3">
    <name type="scientific">Plasmodiophora brassicae</name>
    <name type="common">Clubroot disease agent</name>
    <dbReference type="NCBI Taxonomy" id="37360"/>
    <lineage>
        <taxon>Eukaryota</taxon>
        <taxon>Sar</taxon>
        <taxon>Rhizaria</taxon>
        <taxon>Endomyxa</taxon>
        <taxon>Phytomyxea</taxon>
        <taxon>Plasmodiophorida</taxon>
        <taxon>Plasmodiophoridae</taxon>
        <taxon>Plasmodiophora</taxon>
    </lineage>
</organism>
<dbReference type="Proteomes" id="UP000039324">
    <property type="component" value="Unassembled WGS sequence"/>
</dbReference>
<feature type="region of interest" description="Disordered" evidence="1">
    <location>
        <begin position="284"/>
        <end position="303"/>
    </location>
</feature>
<sequence length="303" mass="33914">MEIVAIDEGEFERVTEVLGNLRRAFTAYKGGNAVVQLASVTAASLITRSYSSTPIPDGPAYLMVVLDTGVYLIDGWAPCASACRRIPHLRFMKRKSPTHPLSNTVVKVHLVSRNPFALVVVDSFMFDRNFLGRHKWSLRTRIAQVELCRQDPAGSVQLRFATPTRMIKAIDLMRNSRRESSMGLYFFYDVDLASAATAIPPSLEWFGCPDDPDDDDVFGADNVDFRLSAQMRLKPLPEPCFVSESGWRSKVAWAMFDGNWVRQYGRCVLDASELEKVIQSLYPAGPSKRSRDDDALHPATRSS</sequence>